<evidence type="ECO:0000313" key="3">
    <source>
        <dbReference type="Proteomes" id="UP000295689"/>
    </source>
</evidence>
<protein>
    <submittedName>
        <fullName evidence="2">Uncharacterized protein</fullName>
    </submittedName>
</protein>
<evidence type="ECO:0000313" key="2">
    <source>
        <dbReference type="EMBL" id="TCN22166.1"/>
    </source>
</evidence>
<reference evidence="2 3" key="1">
    <citation type="journal article" date="2015" name="Stand. Genomic Sci.">
        <title>Genomic Encyclopedia of Bacterial and Archaeal Type Strains, Phase III: the genomes of soil and plant-associated and newly described type strains.</title>
        <authorList>
            <person name="Whitman W.B."/>
            <person name="Woyke T."/>
            <person name="Klenk H.P."/>
            <person name="Zhou Y."/>
            <person name="Lilburn T.G."/>
            <person name="Beck B.J."/>
            <person name="De Vos P."/>
            <person name="Vandamme P."/>
            <person name="Eisen J.A."/>
            <person name="Garrity G."/>
            <person name="Hugenholtz P."/>
            <person name="Kyrpides N.C."/>
        </authorList>
    </citation>
    <scope>NUCLEOTIDE SEQUENCE [LARGE SCALE GENOMIC DNA]</scope>
    <source>
        <strain evidence="2 3">CV53</strain>
    </source>
</reference>
<dbReference type="AlphaFoldDB" id="A0A4R2B6F6"/>
<feature type="compositionally biased region" description="Low complexity" evidence="1">
    <location>
        <begin position="8"/>
        <end position="17"/>
    </location>
</feature>
<keyword evidence="3" id="KW-1185">Reference proteome</keyword>
<dbReference type="RefSeq" id="WP_158287148.1">
    <property type="nucleotide sequence ID" value="NZ_CP033044.1"/>
</dbReference>
<dbReference type="Proteomes" id="UP000295689">
    <property type="component" value="Unassembled WGS sequence"/>
</dbReference>
<name>A0A4R2B6F6_9BACI</name>
<organism evidence="2 3">
    <name type="scientific">Mesobacillus foraminis</name>
    <dbReference type="NCBI Taxonomy" id="279826"/>
    <lineage>
        <taxon>Bacteria</taxon>
        <taxon>Bacillati</taxon>
        <taxon>Bacillota</taxon>
        <taxon>Bacilli</taxon>
        <taxon>Bacillales</taxon>
        <taxon>Bacillaceae</taxon>
        <taxon>Mesobacillus</taxon>
    </lineage>
</organism>
<sequence length="53" mass="6229">MTDEKNSQQKQNTSSQKQYKEEMSMEMLAERALAETLREGGAFARQNDERFKQ</sequence>
<feature type="region of interest" description="Disordered" evidence="1">
    <location>
        <begin position="1"/>
        <end position="23"/>
    </location>
</feature>
<comment type="caution">
    <text evidence="2">The sequence shown here is derived from an EMBL/GenBank/DDBJ whole genome shotgun (WGS) entry which is preliminary data.</text>
</comment>
<evidence type="ECO:0000256" key="1">
    <source>
        <dbReference type="SAM" id="MobiDB-lite"/>
    </source>
</evidence>
<dbReference type="EMBL" id="SLVV01000011">
    <property type="protein sequence ID" value="TCN22166.1"/>
    <property type="molecule type" value="Genomic_DNA"/>
</dbReference>
<accession>A0A4R2B6F6</accession>
<gene>
    <name evidence="2" type="ORF">EV146_1112</name>
</gene>
<proteinExistence type="predicted"/>